<evidence type="ECO:0000256" key="1">
    <source>
        <dbReference type="ARBA" id="ARBA00004141"/>
    </source>
</evidence>
<gene>
    <name evidence="6" type="ORF">KXQ929_LOCUS47240</name>
</gene>
<dbReference type="GO" id="GO:0005524">
    <property type="term" value="F:ATP binding"/>
    <property type="evidence" value="ECO:0007669"/>
    <property type="project" value="InterPro"/>
</dbReference>
<protein>
    <recommendedName>
        <fullName evidence="5">ABC transporter domain-containing protein</fullName>
    </recommendedName>
</protein>
<evidence type="ECO:0000256" key="4">
    <source>
        <dbReference type="ARBA" id="ARBA00023136"/>
    </source>
</evidence>
<dbReference type="InterPro" id="IPR003439">
    <property type="entry name" value="ABC_transporter-like_ATP-bd"/>
</dbReference>
<dbReference type="Proteomes" id="UP000663868">
    <property type="component" value="Unassembled WGS sequence"/>
</dbReference>
<sequence>RVLTSLPDYGKAIEAARNIFELLNRKQEIDNQSKDGEEIANFTGEIEFDGVYFAYPNRVKSIILRNFKLNIKSGQKIALVGTSGCGKSTTIQLLQRFYDANFGRIVRILIDSKDIRDLNLQWYRSQIGIVSQEPTLFDMSIRENISYGDNNREDIPLDEIIQVAKTANIHDFIQSLPR</sequence>
<evidence type="ECO:0000256" key="2">
    <source>
        <dbReference type="ARBA" id="ARBA00022692"/>
    </source>
</evidence>
<dbReference type="InterPro" id="IPR036640">
    <property type="entry name" value="ABC1_TM_sf"/>
</dbReference>
<proteinExistence type="predicted"/>
<dbReference type="Gene3D" id="3.40.50.300">
    <property type="entry name" value="P-loop containing nucleotide triphosphate hydrolases"/>
    <property type="match status" value="1"/>
</dbReference>
<keyword evidence="2" id="KW-0812">Transmembrane</keyword>
<dbReference type="PANTHER" id="PTHR24222">
    <property type="entry name" value="ABC TRANSPORTER B FAMILY"/>
    <property type="match status" value="1"/>
</dbReference>
<accession>A0A820JZW5</accession>
<dbReference type="Gene3D" id="1.20.1560.10">
    <property type="entry name" value="ABC transporter type 1, transmembrane domain"/>
    <property type="match status" value="1"/>
</dbReference>
<keyword evidence="3" id="KW-1133">Transmembrane helix</keyword>
<dbReference type="Pfam" id="PF00005">
    <property type="entry name" value="ABC_tran"/>
    <property type="match status" value="1"/>
</dbReference>
<comment type="subcellular location">
    <subcellularLocation>
        <location evidence="1">Membrane</location>
        <topology evidence="1">Multi-pass membrane protein</topology>
    </subcellularLocation>
</comment>
<evidence type="ECO:0000259" key="5">
    <source>
        <dbReference type="Pfam" id="PF00005"/>
    </source>
</evidence>
<dbReference type="AlphaFoldDB" id="A0A820JZW5"/>
<evidence type="ECO:0000256" key="3">
    <source>
        <dbReference type="ARBA" id="ARBA00022989"/>
    </source>
</evidence>
<dbReference type="GO" id="GO:0005886">
    <property type="term" value="C:plasma membrane"/>
    <property type="evidence" value="ECO:0007669"/>
    <property type="project" value="TreeGrafter"/>
</dbReference>
<feature type="non-terminal residue" evidence="6">
    <location>
        <position position="1"/>
    </location>
</feature>
<dbReference type="EMBL" id="CAJOBB010016781">
    <property type="protein sequence ID" value="CAF4332296.1"/>
    <property type="molecule type" value="Genomic_DNA"/>
</dbReference>
<dbReference type="PANTHER" id="PTHR24222:SF76">
    <property type="entry name" value="MYCOBACTIN IMPORT ATP-BINDING_PERMEASE PROTEIN IRTB"/>
    <property type="match status" value="1"/>
</dbReference>
<organism evidence="6 7">
    <name type="scientific">Adineta steineri</name>
    <dbReference type="NCBI Taxonomy" id="433720"/>
    <lineage>
        <taxon>Eukaryota</taxon>
        <taxon>Metazoa</taxon>
        <taxon>Spiralia</taxon>
        <taxon>Gnathifera</taxon>
        <taxon>Rotifera</taxon>
        <taxon>Eurotatoria</taxon>
        <taxon>Bdelloidea</taxon>
        <taxon>Adinetida</taxon>
        <taxon>Adinetidae</taxon>
        <taxon>Adineta</taxon>
    </lineage>
</organism>
<dbReference type="InterPro" id="IPR039421">
    <property type="entry name" value="Type_1_exporter"/>
</dbReference>
<evidence type="ECO:0000313" key="7">
    <source>
        <dbReference type="Proteomes" id="UP000663868"/>
    </source>
</evidence>
<dbReference type="GO" id="GO:0042626">
    <property type="term" value="F:ATPase-coupled transmembrane transporter activity"/>
    <property type="evidence" value="ECO:0007669"/>
    <property type="project" value="TreeGrafter"/>
</dbReference>
<reference evidence="6" key="1">
    <citation type="submission" date="2021-02" db="EMBL/GenBank/DDBJ databases">
        <authorList>
            <person name="Nowell W R."/>
        </authorList>
    </citation>
    <scope>NUCLEOTIDE SEQUENCE</scope>
</reference>
<feature type="domain" description="ABC transporter" evidence="5">
    <location>
        <begin position="64"/>
        <end position="172"/>
    </location>
</feature>
<evidence type="ECO:0000313" key="6">
    <source>
        <dbReference type="EMBL" id="CAF4332296.1"/>
    </source>
</evidence>
<dbReference type="GO" id="GO:0016887">
    <property type="term" value="F:ATP hydrolysis activity"/>
    <property type="evidence" value="ECO:0007669"/>
    <property type="project" value="InterPro"/>
</dbReference>
<name>A0A820JZW5_9BILA</name>
<keyword evidence="4" id="KW-0472">Membrane</keyword>
<feature type="non-terminal residue" evidence="6">
    <location>
        <position position="178"/>
    </location>
</feature>
<comment type="caution">
    <text evidence="6">The sequence shown here is derived from an EMBL/GenBank/DDBJ whole genome shotgun (WGS) entry which is preliminary data.</text>
</comment>
<dbReference type="InterPro" id="IPR027417">
    <property type="entry name" value="P-loop_NTPase"/>
</dbReference>
<dbReference type="SUPFAM" id="SSF52540">
    <property type="entry name" value="P-loop containing nucleoside triphosphate hydrolases"/>
    <property type="match status" value="1"/>
</dbReference>